<protein>
    <recommendedName>
        <fullName evidence="2">CBS domain-containing protein</fullName>
    </recommendedName>
</protein>
<evidence type="ECO:0000313" key="3">
    <source>
        <dbReference type="EnsemblPlants" id="MELO3C010955.2.1"/>
    </source>
</evidence>
<dbReference type="Pfam" id="PF00571">
    <property type="entry name" value="CBS"/>
    <property type="match status" value="2"/>
</dbReference>
<dbReference type="SUPFAM" id="SSF54631">
    <property type="entry name" value="CBS-domain pair"/>
    <property type="match status" value="1"/>
</dbReference>
<dbReference type="InterPro" id="IPR046342">
    <property type="entry name" value="CBS_dom_sf"/>
</dbReference>
<feature type="domain" description="CBS" evidence="2">
    <location>
        <begin position="136"/>
        <end position="186"/>
    </location>
</feature>
<evidence type="ECO:0000259" key="2">
    <source>
        <dbReference type="SMART" id="SM00116"/>
    </source>
</evidence>
<dbReference type="PANTHER" id="PTHR43080">
    <property type="entry name" value="CBS DOMAIN-CONTAINING PROTEIN CBSX3, MITOCHONDRIAL"/>
    <property type="match status" value="1"/>
</dbReference>
<organism evidence="3">
    <name type="scientific">Cucumis melo</name>
    <name type="common">Muskmelon</name>
    <dbReference type="NCBI Taxonomy" id="3656"/>
    <lineage>
        <taxon>Eukaryota</taxon>
        <taxon>Viridiplantae</taxon>
        <taxon>Streptophyta</taxon>
        <taxon>Embryophyta</taxon>
        <taxon>Tracheophyta</taxon>
        <taxon>Spermatophyta</taxon>
        <taxon>Magnoliopsida</taxon>
        <taxon>eudicotyledons</taxon>
        <taxon>Gunneridae</taxon>
        <taxon>Pentapetalae</taxon>
        <taxon>rosids</taxon>
        <taxon>fabids</taxon>
        <taxon>Cucurbitales</taxon>
        <taxon>Cucurbitaceae</taxon>
        <taxon>Benincaseae</taxon>
        <taxon>Cucumis</taxon>
    </lineage>
</organism>
<dbReference type="PANTHER" id="PTHR43080:SF12">
    <property type="entry name" value="CYSTATHIONINE BETA-SYNTHASE (CBS) FAMILY PROTEIN"/>
    <property type="match status" value="1"/>
</dbReference>
<sequence length="205" mass="22806">MQGIVRAIRSWQETLKKITVKQYSCRREMSKVENILEGSELGGGSPSSPKSLENITVREIVSKRGGGIGSSMISCRAEDTAIEAVQNMARHNIGSLVVMKSEGESIAGIVTERGQTSNHNVRHEHPQSNAAYDSQLLLQLHQRSSKKRIIQLKFLALAENRIRHVPVIDGKLVGMISIVDVVRAVVEQQNGELERLNDYIKGEYY</sequence>
<keyword evidence="1" id="KW-0129">CBS domain</keyword>
<dbReference type="InterPro" id="IPR000644">
    <property type="entry name" value="CBS_dom"/>
</dbReference>
<accession>A0A9I9CZY9</accession>
<dbReference type="SMART" id="SM00116">
    <property type="entry name" value="CBS"/>
    <property type="match status" value="2"/>
</dbReference>
<dbReference type="Gene3D" id="3.10.580.10">
    <property type="entry name" value="CBS-domain"/>
    <property type="match status" value="1"/>
</dbReference>
<dbReference type="Gramene" id="MELO3C010955.2.1">
    <property type="protein sequence ID" value="MELO3C010955.2.1"/>
    <property type="gene ID" value="MELO3C010955.2"/>
</dbReference>
<evidence type="ECO:0000256" key="1">
    <source>
        <dbReference type="ARBA" id="ARBA00023122"/>
    </source>
</evidence>
<name>A0A9I9CZY9_CUCME</name>
<feature type="domain" description="CBS" evidence="2">
    <location>
        <begin position="71"/>
        <end position="117"/>
    </location>
</feature>
<dbReference type="AlphaFoldDB" id="A0A9I9CZY9"/>
<dbReference type="InterPro" id="IPR051257">
    <property type="entry name" value="Diverse_CBS-Domain"/>
</dbReference>
<reference evidence="3" key="1">
    <citation type="submission" date="2023-03" db="UniProtKB">
        <authorList>
            <consortium name="EnsemblPlants"/>
        </authorList>
    </citation>
    <scope>IDENTIFICATION</scope>
</reference>
<dbReference type="EnsemblPlants" id="MELO3C010955.2.1">
    <property type="protein sequence ID" value="MELO3C010955.2.1"/>
    <property type="gene ID" value="MELO3C010955.2"/>
</dbReference>
<proteinExistence type="predicted"/>